<accession>A0A2J8LGN9</accession>
<proteinExistence type="predicted"/>
<evidence type="ECO:0000313" key="2">
    <source>
        <dbReference type="EMBL" id="PNI46447.1"/>
    </source>
</evidence>
<name>A0A2J8LGN9_PANTR</name>
<evidence type="ECO:0000313" key="3">
    <source>
        <dbReference type="Proteomes" id="UP000236370"/>
    </source>
</evidence>
<gene>
    <name evidence="2" type="ORF">CK820_G0028875</name>
</gene>
<dbReference type="PANTHER" id="PTHR46697">
    <property type="entry name" value="FORMIN-BINDING PROTEIN 4"/>
    <property type="match status" value="1"/>
</dbReference>
<feature type="region of interest" description="Disordered" evidence="1">
    <location>
        <begin position="1"/>
        <end position="133"/>
    </location>
</feature>
<dbReference type="AlphaFoldDB" id="A0A2J8LGN9"/>
<dbReference type="Proteomes" id="UP000236370">
    <property type="component" value="Unassembled WGS sequence"/>
</dbReference>
<protein>
    <submittedName>
        <fullName evidence="2">FNBP4 isoform 2</fullName>
    </submittedName>
</protein>
<reference evidence="2 3" key="1">
    <citation type="submission" date="2017-12" db="EMBL/GenBank/DDBJ databases">
        <title>High-resolution comparative analysis of great ape genomes.</title>
        <authorList>
            <person name="Pollen A."/>
            <person name="Hastie A."/>
            <person name="Hormozdiari F."/>
            <person name="Dougherty M."/>
            <person name="Liu R."/>
            <person name="Chaisson M."/>
            <person name="Hoppe E."/>
            <person name="Hill C."/>
            <person name="Pang A."/>
            <person name="Hillier L."/>
            <person name="Baker C."/>
            <person name="Armstrong J."/>
            <person name="Shendure J."/>
            <person name="Paten B."/>
            <person name="Wilson R."/>
            <person name="Chao H."/>
            <person name="Schneider V."/>
            <person name="Ventura M."/>
            <person name="Kronenberg Z."/>
            <person name="Murali S."/>
            <person name="Gordon D."/>
            <person name="Cantsilieris S."/>
            <person name="Munson K."/>
            <person name="Nelson B."/>
            <person name="Raja A."/>
            <person name="Underwood J."/>
            <person name="Diekhans M."/>
            <person name="Fiddes I."/>
            <person name="Haussler D."/>
            <person name="Eichler E."/>
        </authorList>
    </citation>
    <scope>NUCLEOTIDE SEQUENCE [LARGE SCALE GENOMIC DNA]</scope>
    <source>
        <strain evidence="2">Yerkes chimp pedigree #C0471</strain>
    </source>
</reference>
<comment type="caution">
    <text evidence="2">The sequence shown here is derived from an EMBL/GenBank/DDBJ whole genome shotgun (WGS) entry which is preliminary data.</text>
</comment>
<dbReference type="InterPro" id="IPR053076">
    <property type="entry name" value="WW_domain_protein"/>
</dbReference>
<evidence type="ECO:0000256" key="1">
    <source>
        <dbReference type="SAM" id="MobiDB-lite"/>
    </source>
</evidence>
<dbReference type="EMBL" id="NBAG03000291">
    <property type="protein sequence ID" value="PNI46447.1"/>
    <property type="molecule type" value="Genomic_DNA"/>
</dbReference>
<feature type="non-terminal residue" evidence="2">
    <location>
        <position position="143"/>
    </location>
</feature>
<dbReference type="PANTHER" id="PTHR46697:SF1">
    <property type="entry name" value="FORMIN-BINDING PROTEIN 4"/>
    <property type="match status" value="1"/>
</dbReference>
<feature type="compositionally biased region" description="Low complexity" evidence="1">
    <location>
        <begin position="40"/>
        <end position="69"/>
    </location>
</feature>
<feature type="compositionally biased region" description="Low complexity" evidence="1">
    <location>
        <begin position="111"/>
        <end position="130"/>
    </location>
</feature>
<organism evidence="2 3">
    <name type="scientific">Pan troglodytes</name>
    <name type="common">Chimpanzee</name>
    <dbReference type="NCBI Taxonomy" id="9598"/>
    <lineage>
        <taxon>Eukaryota</taxon>
        <taxon>Metazoa</taxon>
        <taxon>Chordata</taxon>
        <taxon>Craniata</taxon>
        <taxon>Vertebrata</taxon>
        <taxon>Euteleostomi</taxon>
        <taxon>Mammalia</taxon>
        <taxon>Eutheria</taxon>
        <taxon>Euarchontoglires</taxon>
        <taxon>Primates</taxon>
        <taxon>Haplorrhini</taxon>
        <taxon>Catarrhini</taxon>
        <taxon>Hominidae</taxon>
        <taxon>Pan</taxon>
    </lineage>
</organism>
<sequence>MGKKSRAVPGRRPILQLSPPGPRGSTPGRDPEPEPDTEPDSTAAVPSQPAPSAATTTTTAVTAAAASDDSPSEDEQEAVQEIPRVVQNPPKPVMTTRPTAVKATGDRCHNSSSACSSCRSFCSTSNSTSTRAKGSSNIYPFFF</sequence>